<dbReference type="Proteomes" id="UP001501638">
    <property type="component" value="Unassembled WGS sequence"/>
</dbReference>
<name>A0ABP5XNM4_9ACTN</name>
<accession>A0ABP5XNM4</accession>
<evidence type="ECO:0000313" key="3">
    <source>
        <dbReference type="EMBL" id="GAA2455498.1"/>
    </source>
</evidence>
<dbReference type="PANTHER" id="PTHR43003:SF6">
    <property type="entry name" value="DNA GLYCOSYLASE"/>
    <property type="match status" value="1"/>
</dbReference>
<proteinExistence type="predicted"/>
<dbReference type="EMBL" id="BAAASZ010000031">
    <property type="protein sequence ID" value="GAA2455498.1"/>
    <property type="molecule type" value="Genomic_DNA"/>
</dbReference>
<comment type="caution">
    <text evidence="3">The sequence shown here is derived from an EMBL/GenBank/DDBJ whole genome shotgun (WGS) entry which is preliminary data.</text>
</comment>
<dbReference type="PANTHER" id="PTHR43003">
    <property type="entry name" value="DNA-3-METHYLADENINE GLYCOSYLASE"/>
    <property type="match status" value="1"/>
</dbReference>
<protein>
    <submittedName>
        <fullName evidence="3">3-methyladenine DNA glycosylase</fullName>
    </submittedName>
</protein>
<sequence>MTGAVSVRRWAPPEPWGPHDLFHNLRVLQRGPYDPAQRVVGGAVWRATRTPCGPAALCLEPDAGAGEVVARAWGPGAEWALDGLPALLGAEDDPAAFVPRHRLVAEAHRRRPGLRLVRTGLVLESLIPSILEQKITTEEAHRAWRRLLRRHGEPAPGPAGTPSAAMPEPMYVMPEPRTWALIPSWEWHRAGVDHKRSSTILRAVARARRLQEAAHMDLAAATARLTAIPGIGPWTAAETLQRVIGAADAVTVGDLHLPRTVVYALTGERDGDDERMLELLAPYAGQRHRATRLILTTGRVPPRRAPRFPRVDIARL</sequence>
<organism evidence="3 4">
    <name type="scientific">Streptomyces macrosporus</name>
    <dbReference type="NCBI Taxonomy" id="44032"/>
    <lineage>
        <taxon>Bacteria</taxon>
        <taxon>Bacillati</taxon>
        <taxon>Actinomycetota</taxon>
        <taxon>Actinomycetes</taxon>
        <taxon>Kitasatosporales</taxon>
        <taxon>Streptomycetaceae</taxon>
        <taxon>Streptomyces</taxon>
    </lineage>
</organism>
<keyword evidence="4" id="KW-1185">Reference proteome</keyword>
<evidence type="ECO:0000313" key="4">
    <source>
        <dbReference type="Proteomes" id="UP001501638"/>
    </source>
</evidence>
<evidence type="ECO:0000256" key="2">
    <source>
        <dbReference type="ARBA" id="ARBA00023204"/>
    </source>
</evidence>
<dbReference type="InterPro" id="IPR011257">
    <property type="entry name" value="DNA_glycosylase"/>
</dbReference>
<dbReference type="SUPFAM" id="SSF48150">
    <property type="entry name" value="DNA-glycosylase"/>
    <property type="match status" value="1"/>
</dbReference>
<reference evidence="4" key="1">
    <citation type="journal article" date="2019" name="Int. J. Syst. Evol. Microbiol.">
        <title>The Global Catalogue of Microorganisms (GCM) 10K type strain sequencing project: providing services to taxonomists for standard genome sequencing and annotation.</title>
        <authorList>
            <consortium name="The Broad Institute Genomics Platform"/>
            <consortium name="The Broad Institute Genome Sequencing Center for Infectious Disease"/>
            <person name="Wu L."/>
            <person name="Ma J."/>
        </authorList>
    </citation>
    <scope>NUCLEOTIDE SEQUENCE [LARGE SCALE GENOMIC DNA]</scope>
    <source>
        <strain evidence="4">JCM 6305</strain>
    </source>
</reference>
<gene>
    <name evidence="3" type="ORF">GCM10010405_44360</name>
</gene>
<dbReference type="Gene3D" id="1.10.340.30">
    <property type="entry name" value="Hypothetical protein, domain 2"/>
    <property type="match status" value="1"/>
</dbReference>
<keyword evidence="2" id="KW-0234">DNA repair</keyword>
<evidence type="ECO:0000256" key="1">
    <source>
        <dbReference type="ARBA" id="ARBA00022763"/>
    </source>
</evidence>
<keyword evidence="1" id="KW-0227">DNA damage</keyword>
<dbReference type="InterPro" id="IPR051912">
    <property type="entry name" value="Alkylbase_DNA_Glycosylase/TA"/>
</dbReference>
<dbReference type="RefSeq" id="WP_344326296.1">
    <property type="nucleotide sequence ID" value="NZ_BAAASZ010000031.1"/>
</dbReference>